<dbReference type="HOGENOM" id="CLU_2819055_0_0_1"/>
<organism evidence="2 3">
    <name type="scientific">Ciona intestinalis</name>
    <name type="common">Transparent sea squirt</name>
    <name type="synonym">Ascidia intestinalis</name>
    <dbReference type="NCBI Taxonomy" id="7719"/>
    <lineage>
        <taxon>Eukaryota</taxon>
        <taxon>Metazoa</taxon>
        <taxon>Chordata</taxon>
        <taxon>Tunicata</taxon>
        <taxon>Ascidiacea</taxon>
        <taxon>Phlebobranchia</taxon>
        <taxon>Cionidae</taxon>
        <taxon>Ciona</taxon>
    </lineage>
</organism>
<reference evidence="3" key="1">
    <citation type="journal article" date="2002" name="Science">
        <title>The draft genome of Ciona intestinalis: insights into chordate and vertebrate origins.</title>
        <authorList>
            <person name="Dehal P."/>
            <person name="Satou Y."/>
            <person name="Campbell R.K."/>
            <person name="Chapman J."/>
            <person name="Degnan B."/>
            <person name="De Tomaso A."/>
            <person name="Davidson B."/>
            <person name="Di Gregorio A."/>
            <person name="Gelpke M."/>
            <person name="Goodstein D.M."/>
            <person name="Harafuji N."/>
            <person name="Hastings K.E."/>
            <person name="Ho I."/>
            <person name="Hotta K."/>
            <person name="Huang W."/>
            <person name="Kawashima T."/>
            <person name="Lemaire P."/>
            <person name="Martinez D."/>
            <person name="Meinertzhagen I.A."/>
            <person name="Necula S."/>
            <person name="Nonaka M."/>
            <person name="Putnam N."/>
            <person name="Rash S."/>
            <person name="Saiga H."/>
            <person name="Satake M."/>
            <person name="Terry A."/>
            <person name="Yamada L."/>
            <person name="Wang H.G."/>
            <person name="Awazu S."/>
            <person name="Azumi K."/>
            <person name="Boore J."/>
            <person name="Branno M."/>
            <person name="Chin-Bow S."/>
            <person name="DeSantis R."/>
            <person name="Doyle S."/>
            <person name="Francino P."/>
            <person name="Keys D.N."/>
            <person name="Haga S."/>
            <person name="Hayashi H."/>
            <person name="Hino K."/>
            <person name="Imai K.S."/>
            <person name="Inaba K."/>
            <person name="Kano S."/>
            <person name="Kobayashi K."/>
            <person name="Kobayashi M."/>
            <person name="Lee B.I."/>
            <person name="Makabe K.W."/>
            <person name="Manohar C."/>
            <person name="Matassi G."/>
            <person name="Medina M."/>
            <person name="Mochizuki Y."/>
            <person name="Mount S."/>
            <person name="Morishita T."/>
            <person name="Miura S."/>
            <person name="Nakayama A."/>
            <person name="Nishizaka S."/>
            <person name="Nomoto H."/>
            <person name="Ohta F."/>
            <person name="Oishi K."/>
            <person name="Rigoutsos I."/>
            <person name="Sano M."/>
            <person name="Sasaki A."/>
            <person name="Sasakura Y."/>
            <person name="Shoguchi E."/>
            <person name="Shin-i T."/>
            <person name="Spagnuolo A."/>
            <person name="Stainier D."/>
            <person name="Suzuki M.M."/>
            <person name="Tassy O."/>
            <person name="Takatori N."/>
            <person name="Tokuoka M."/>
            <person name="Yagi K."/>
            <person name="Yoshizaki F."/>
            <person name="Wada S."/>
            <person name="Zhang C."/>
            <person name="Hyatt P.D."/>
            <person name="Larimer F."/>
            <person name="Detter C."/>
            <person name="Doggett N."/>
            <person name="Glavina T."/>
            <person name="Hawkins T."/>
            <person name="Richardson P."/>
            <person name="Lucas S."/>
            <person name="Kohara Y."/>
            <person name="Levine M."/>
            <person name="Satoh N."/>
            <person name="Rokhsar D.S."/>
        </authorList>
    </citation>
    <scope>NUCLEOTIDE SEQUENCE [LARGE SCALE GENOMIC DNA]</scope>
</reference>
<evidence type="ECO:0000256" key="1">
    <source>
        <dbReference type="SAM" id="SignalP"/>
    </source>
</evidence>
<keyword evidence="3" id="KW-1185">Reference proteome</keyword>
<dbReference type="AlphaFoldDB" id="H2XXQ6"/>
<keyword evidence="1" id="KW-0732">Signal</keyword>
<sequence>LLLAEKLLDIFLVTVFCKHFFASCVLSLQIPQIISFQRDYYWQDHIYCQYYNYLTSNVVYCNLNLYC</sequence>
<feature type="signal peptide" evidence="1">
    <location>
        <begin position="1"/>
        <end position="27"/>
    </location>
</feature>
<name>H2XXQ6_CIOIN</name>
<protein>
    <submittedName>
        <fullName evidence="2">Uncharacterized protein</fullName>
    </submittedName>
</protein>
<evidence type="ECO:0000313" key="2">
    <source>
        <dbReference type="Ensembl" id="ENSCINP00000034440.1"/>
    </source>
</evidence>
<dbReference type="InParanoid" id="H2XXQ6"/>
<dbReference type="Ensembl" id="ENSCINT00000034317.1">
    <property type="protein sequence ID" value="ENSCINP00000034440.1"/>
    <property type="gene ID" value="ENSCING00000023093.1"/>
</dbReference>
<reference evidence="2" key="2">
    <citation type="submission" date="2025-08" db="UniProtKB">
        <authorList>
            <consortium name="Ensembl"/>
        </authorList>
    </citation>
    <scope>IDENTIFICATION</scope>
</reference>
<accession>H2XXQ6</accession>
<proteinExistence type="predicted"/>
<feature type="chain" id="PRO_5003577564" evidence="1">
    <location>
        <begin position="28"/>
        <end position="67"/>
    </location>
</feature>
<dbReference type="Proteomes" id="UP000008144">
    <property type="component" value="Unassembled WGS sequence"/>
</dbReference>
<evidence type="ECO:0000313" key="3">
    <source>
        <dbReference type="Proteomes" id="UP000008144"/>
    </source>
</evidence>
<reference evidence="2" key="3">
    <citation type="submission" date="2025-09" db="UniProtKB">
        <authorList>
            <consortium name="Ensembl"/>
        </authorList>
    </citation>
    <scope>IDENTIFICATION</scope>
</reference>